<name>A0ACB8TBB9_9AGAM</name>
<dbReference type="Proteomes" id="UP000814140">
    <property type="component" value="Unassembled WGS sequence"/>
</dbReference>
<evidence type="ECO:0000313" key="2">
    <source>
        <dbReference type="Proteomes" id="UP000814140"/>
    </source>
</evidence>
<dbReference type="EMBL" id="MU277193">
    <property type="protein sequence ID" value="KAI0066109.1"/>
    <property type="molecule type" value="Genomic_DNA"/>
</dbReference>
<gene>
    <name evidence="1" type="ORF">BV25DRAFT_1500644</name>
</gene>
<reference evidence="1" key="1">
    <citation type="submission" date="2021-03" db="EMBL/GenBank/DDBJ databases">
        <authorList>
            <consortium name="DOE Joint Genome Institute"/>
            <person name="Ahrendt S."/>
            <person name="Looney B.P."/>
            <person name="Miyauchi S."/>
            <person name="Morin E."/>
            <person name="Drula E."/>
            <person name="Courty P.E."/>
            <person name="Chicoki N."/>
            <person name="Fauchery L."/>
            <person name="Kohler A."/>
            <person name="Kuo A."/>
            <person name="Labutti K."/>
            <person name="Pangilinan J."/>
            <person name="Lipzen A."/>
            <person name="Riley R."/>
            <person name="Andreopoulos W."/>
            <person name="He G."/>
            <person name="Johnson J."/>
            <person name="Barry K.W."/>
            <person name="Grigoriev I.V."/>
            <person name="Nagy L."/>
            <person name="Hibbett D."/>
            <person name="Henrissat B."/>
            <person name="Matheny P.B."/>
            <person name="Labbe J."/>
            <person name="Martin F."/>
        </authorList>
    </citation>
    <scope>NUCLEOTIDE SEQUENCE</scope>
    <source>
        <strain evidence="1">HHB10654</strain>
    </source>
</reference>
<keyword evidence="2" id="KW-1185">Reference proteome</keyword>
<evidence type="ECO:0000313" key="1">
    <source>
        <dbReference type="EMBL" id="KAI0066109.1"/>
    </source>
</evidence>
<accession>A0ACB8TBB9</accession>
<sequence>MVRLVSRRKSLSAETGSPGRALPVEFRTSEQSWPQIRAVIIAWPGDTVNLKPARQHISSSTLGLHAEKMRPKGRALSQQVCRESVGGCSCLMITAPRLQCPPGHSDDVWFRIVETCTTTIASASIFHGAACIRNEVDERLSLDSLVGRTIHFPSDRGHEDSSGRQRTAEA</sequence>
<reference evidence="1" key="2">
    <citation type="journal article" date="2022" name="New Phytol.">
        <title>Evolutionary transition to the ectomycorrhizal habit in the genomes of a hyperdiverse lineage of mushroom-forming fungi.</title>
        <authorList>
            <person name="Looney B."/>
            <person name="Miyauchi S."/>
            <person name="Morin E."/>
            <person name="Drula E."/>
            <person name="Courty P.E."/>
            <person name="Kohler A."/>
            <person name="Kuo A."/>
            <person name="LaButti K."/>
            <person name="Pangilinan J."/>
            <person name="Lipzen A."/>
            <person name="Riley R."/>
            <person name="Andreopoulos W."/>
            <person name="He G."/>
            <person name="Johnson J."/>
            <person name="Nolan M."/>
            <person name="Tritt A."/>
            <person name="Barry K.W."/>
            <person name="Grigoriev I.V."/>
            <person name="Nagy L.G."/>
            <person name="Hibbett D."/>
            <person name="Henrissat B."/>
            <person name="Matheny P.B."/>
            <person name="Labbe J."/>
            <person name="Martin F.M."/>
        </authorList>
    </citation>
    <scope>NUCLEOTIDE SEQUENCE</scope>
    <source>
        <strain evidence="1">HHB10654</strain>
    </source>
</reference>
<proteinExistence type="predicted"/>
<comment type="caution">
    <text evidence="1">The sequence shown here is derived from an EMBL/GenBank/DDBJ whole genome shotgun (WGS) entry which is preliminary data.</text>
</comment>
<protein>
    <submittedName>
        <fullName evidence="1">Uncharacterized protein</fullName>
    </submittedName>
</protein>
<organism evidence="1 2">
    <name type="scientific">Artomyces pyxidatus</name>
    <dbReference type="NCBI Taxonomy" id="48021"/>
    <lineage>
        <taxon>Eukaryota</taxon>
        <taxon>Fungi</taxon>
        <taxon>Dikarya</taxon>
        <taxon>Basidiomycota</taxon>
        <taxon>Agaricomycotina</taxon>
        <taxon>Agaricomycetes</taxon>
        <taxon>Russulales</taxon>
        <taxon>Auriscalpiaceae</taxon>
        <taxon>Artomyces</taxon>
    </lineage>
</organism>